<reference evidence="1 2" key="1">
    <citation type="submission" date="2019-02" db="EMBL/GenBank/DDBJ databases">
        <title>Deep-cultivation of Planctomycetes and their phenomic and genomic characterization uncovers novel biology.</title>
        <authorList>
            <person name="Wiegand S."/>
            <person name="Jogler M."/>
            <person name="Boedeker C."/>
            <person name="Pinto D."/>
            <person name="Vollmers J."/>
            <person name="Rivas-Marin E."/>
            <person name="Kohn T."/>
            <person name="Peeters S.H."/>
            <person name="Heuer A."/>
            <person name="Rast P."/>
            <person name="Oberbeckmann S."/>
            <person name="Bunk B."/>
            <person name="Jeske O."/>
            <person name="Meyerdierks A."/>
            <person name="Storesund J.E."/>
            <person name="Kallscheuer N."/>
            <person name="Luecker S."/>
            <person name="Lage O.M."/>
            <person name="Pohl T."/>
            <person name="Merkel B.J."/>
            <person name="Hornburger P."/>
            <person name="Mueller R.-W."/>
            <person name="Bruemmer F."/>
            <person name="Labrenz M."/>
            <person name="Spormann A.M."/>
            <person name="Op Den Camp H."/>
            <person name="Overmann J."/>
            <person name="Amann R."/>
            <person name="Jetten M.S.M."/>
            <person name="Mascher T."/>
            <person name="Medema M.H."/>
            <person name="Devos D.P."/>
            <person name="Kaster A.-K."/>
            <person name="Ovreas L."/>
            <person name="Rohde M."/>
            <person name="Galperin M.Y."/>
            <person name="Jogler C."/>
        </authorList>
    </citation>
    <scope>NUCLEOTIDE SEQUENCE [LARGE SCALE GENOMIC DNA]</scope>
    <source>
        <strain evidence="1 2">KOR42</strain>
    </source>
</reference>
<protein>
    <submittedName>
        <fullName evidence="1">Uncharacterized protein</fullName>
    </submittedName>
</protein>
<dbReference type="Proteomes" id="UP000317243">
    <property type="component" value="Unassembled WGS sequence"/>
</dbReference>
<dbReference type="EMBL" id="SIHI01000044">
    <property type="protein sequence ID" value="TWT41480.1"/>
    <property type="molecule type" value="Genomic_DNA"/>
</dbReference>
<name>A0A5C5VT59_9PLAN</name>
<dbReference type="AlphaFoldDB" id="A0A5C5VT59"/>
<comment type="caution">
    <text evidence="1">The sequence shown here is derived from an EMBL/GenBank/DDBJ whole genome shotgun (WGS) entry which is preliminary data.</text>
</comment>
<evidence type="ECO:0000313" key="2">
    <source>
        <dbReference type="Proteomes" id="UP000317243"/>
    </source>
</evidence>
<gene>
    <name evidence="1" type="ORF">KOR42_47930</name>
</gene>
<accession>A0A5C5VT59</accession>
<proteinExistence type="predicted"/>
<sequence length="53" mass="6256">MIVCESRFRQGKDCPKPVFGTMIIWEANWFRCFLSIPRNGVVDNSRDTYKQKS</sequence>
<keyword evidence="2" id="KW-1185">Reference proteome</keyword>
<evidence type="ECO:0000313" key="1">
    <source>
        <dbReference type="EMBL" id="TWT41480.1"/>
    </source>
</evidence>
<organism evidence="1 2">
    <name type="scientific">Thalassoglobus neptunius</name>
    <dbReference type="NCBI Taxonomy" id="1938619"/>
    <lineage>
        <taxon>Bacteria</taxon>
        <taxon>Pseudomonadati</taxon>
        <taxon>Planctomycetota</taxon>
        <taxon>Planctomycetia</taxon>
        <taxon>Planctomycetales</taxon>
        <taxon>Planctomycetaceae</taxon>
        <taxon>Thalassoglobus</taxon>
    </lineage>
</organism>